<comment type="cofactor">
    <cofactor evidence="1">
        <name>Mg(2+)</name>
        <dbReference type="ChEBI" id="CHEBI:18420"/>
    </cofactor>
</comment>
<accession>A0A7C3KFJ7</accession>
<evidence type="ECO:0000259" key="3">
    <source>
        <dbReference type="PROSITE" id="PS51462"/>
    </source>
</evidence>
<evidence type="ECO:0000313" key="4">
    <source>
        <dbReference type="EMBL" id="HFM99546.1"/>
    </source>
</evidence>
<dbReference type="PANTHER" id="PTHR43046:SF14">
    <property type="entry name" value="MUTT_NUDIX FAMILY PROTEIN"/>
    <property type="match status" value="1"/>
</dbReference>
<dbReference type="GO" id="GO:0016787">
    <property type="term" value="F:hydrolase activity"/>
    <property type="evidence" value="ECO:0007669"/>
    <property type="project" value="UniProtKB-KW"/>
</dbReference>
<dbReference type="InterPro" id="IPR020084">
    <property type="entry name" value="NUDIX_hydrolase_CS"/>
</dbReference>
<dbReference type="InterPro" id="IPR015797">
    <property type="entry name" value="NUDIX_hydrolase-like_dom_sf"/>
</dbReference>
<dbReference type="Gene3D" id="3.90.79.10">
    <property type="entry name" value="Nucleoside Triphosphate Pyrophosphohydrolase"/>
    <property type="match status" value="1"/>
</dbReference>
<comment type="caution">
    <text evidence="4">The sequence shown here is derived from an EMBL/GenBank/DDBJ whole genome shotgun (WGS) entry which is preliminary data.</text>
</comment>
<evidence type="ECO:0000256" key="2">
    <source>
        <dbReference type="ARBA" id="ARBA00022801"/>
    </source>
</evidence>
<dbReference type="Pfam" id="PF00293">
    <property type="entry name" value="NUDIX"/>
    <property type="match status" value="1"/>
</dbReference>
<dbReference type="AlphaFoldDB" id="A0A7C3KFJ7"/>
<gene>
    <name evidence="4" type="ORF">ENR64_17635</name>
</gene>
<dbReference type="PROSITE" id="PS51462">
    <property type="entry name" value="NUDIX"/>
    <property type="match status" value="1"/>
</dbReference>
<dbReference type="SUPFAM" id="SSF55811">
    <property type="entry name" value="Nudix"/>
    <property type="match status" value="1"/>
</dbReference>
<proteinExistence type="predicted"/>
<protein>
    <submittedName>
        <fullName evidence="4">NUDIX domain-containing protein</fullName>
    </submittedName>
</protein>
<evidence type="ECO:0000256" key="1">
    <source>
        <dbReference type="ARBA" id="ARBA00001946"/>
    </source>
</evidence>
<feature type="domain" description="Nudix hydrolase" evidence="3">
    <location>
        <begin position="5"/>
        <end position="135"/>
    </location>
</feature>
<reference evidence="4" key="1">
    <citation type="journal article" date="2020" name="mSystems">
        <title>Genome- and Community-Level Interaction Insights into Carbon Utilization and Element Cycling Functions of Hydrothermarchaeota in Hydrothermal Sediment.</title>
        <authorList>
            <person name="Zhou Z."/>
            <person name="Liu Y."/>
            <person name="Xu W."/>
            <person name="Pan J."/>
            <person name="Luo Z.H."/>
            <person name="Li M."/>
        </authorList>
    </citation>
    <scope>NUCLEOTIDE SEQUENCE [LARGE SCALE GENOMIC DNA]</scope>
    <source>
        <strain evidence="4">SpSt-418</strain>
    </source>
</reference>
<organism evidence="4">
    <name type="scientific">Oscillatoriales cyanobacterium SpSt-418</name>
    <dbReference type="NCBI Taxonomy" id="2282169"/>
    <lineage>
        <taxon>Bacteria</taxon>
        <taxon>Bacillati</taxon>
        <taxon>Cyanobacteriota</taxon>
        <taxon>Cyanophyceae</taxon>
        <taxon>Oscillatoriophycideae</taxon>
        <taxon>Oscillatoriales</taxon>
    </lineage>
</organism>
<keyword evidence="2" id="KW-0378">Hydrolase</keyword>
<sequence length="147" mass="16572">MKQASIRVVVRGVILVKGFVLVAQCKGATSTFLPGGHVEFGESLPRALAREVLEEIGLYVRVTYYLGAIEHAWFEADRQRHQINHVFAASLPEIEVPLSLDSREDHLQFFWVQPTDLAQHNLLPIPMGQLVKQYVMGDRTPFFASTL</sequence>
<dbReference type="InterPro" id="IPR000086">
    <property type="entry name" value="NUDIX_hydrolase_dom"/>
</dbReference>
<dbReference type="PROSITE" id="PS00893">
    <property type="entry name" value="NUDIX_BOX"/>
    <property type="match status" value="1"/>
</dbReference>
<dbReference type="EMBL" id="DSRU01000254">
    <property type="protein sequence ID" value="HFM99546.1"/>
    <property type="molecule type" value="Genomic_DNA"/>
</dbReference>
<name>A0A7C3KFJ7_9CYAN</name>
<dbReference type="PANTHER" id="PTHR43046">
    <property type="entry name" value="GDP-MANNOSE MANNOSYL HYDROLASE"/>
    <property type="match status" value="1"/>
</dbReference>